<dbReference type="Pfam" id="PF14430">
    <property type="entry name" value="Imm1"/>
    <property type="match status" value="1"/>
</dbReference>
<reference evidence="2" key="1">
    <citation type="journal article" date="2019" name="Int. J. Syst. Evol. Microbiol.">
        <title>The Global Catalogue of Microorganisms (GCM) 10K type strain sequencing project: providing services to taxonomists for standard genome sequencing and annotation.</title>
        <authorList>
            <consortium name="The Broad Institute Genomics Platform"/>
            <consortium name="The Broad Institute Genome Sequencing Center for Infectious Disease"/>
            <person name="Wu L."/>
            <person name="Ma J."/>
        </authorList>
    </citation>
    <scope>NUCLEOTIDE SEQUENCE [LARGE SCALE GENOMIC DNA]</scope>
    <source>
        <strain evidence="2">JCM 17342</strain>
    </source>
</reference>
<evidence type="ECO:0008006" key="3">
    <source>
        <dbReference type="Google" id="ProtNLM"/>
    </source>
</evidence>
<sequence length="147" mass="16109">MSRTGAFYAVGMVLRAWYDPDDDNEPIIVGSAQDLDALLDRLAVDGALVDVPPLMQLSRRDAEGWAVLHIGVNGDRGVLTHTDGTGSYVTTDRTDATATTITYDYMGHLREVPGNAEIPLPEVREAAREFVSTNGARPTRVHWRAEE</sequence>
<proteinExistence type="predicted"/>
<evidence type="ECO:0000313" key="1">
    <source>
        <dbReference type="EMBL" id="GAA3989099.1"/>
    </source>
</evidence>
<comment type="caution">
    <text evidence="1">The sequence shown here is derived from an EMBL/GenBank/DDBJ whole genome shotgun (WGS) entry which is preliminary data.</text>
</comment>
<dbReference type="InterPro" id="IPR025680">
    <property type="entry name" value="DddI"/>
</dbReference>
<organism evidence="1 2">
    <name type="scientific">Allokutzneria multivorans</name>
    <dbReference type="NCBI Taxonomy" id="1142134"/>
    <lineage>
        <taxon>Bacteria</taxon>
        <taxon>Bacillati</taxon>
        <taxon>Actinomycetota</taxon>
        <taxon>Actinomycetes</taxon>
        <taxon>Pseudonocardiales</taxon>
        <taxon>Pseudonocardiaceae</taxon>
        <taxon>Allokutzneria</taxon>
    </lineage>
</organism>
<name>A0ABP7QWF4_9PSEU</name>
<gene>
    <name evidence="1" type="ORF">GCM10022247_04500</name>
</gene>
<evidence type="ECO:0000313" key="2">
    <source>
        <dbReference type="Proteomes" id="UP001501747"/>
    </source>
</evidence>
<dbReference type="EMBL" id="BAABAL010000004">
    <property type="protein sequence ID" value="GAA3989099.1"/>
    <property type="molecule type" value="Genomic_DNA"/>
</dbReference>
<accession>A0ABP7QWF4</accession>
<keyword evidence="2" id="KW-1185">Reference proteome</keyword>
<protein>
    <recommendedName>
        <fullName evidence="3">Immunity protein Imm1</fullName>
    </recommendedName>
</protein>
<dbReference type="Proteomes" id="UP001501747">
    <property type="component" value="Unassembled WGS sequence"/>
</dbReference>